<dbReference type="Proteomes" id="UP000839682">
    <property type="component" value="Unassembled WGS sequence"/>
</dbReference>
<name>A0A3V2NSC5_SALET</name>
<gene>
    <name evidence="1" type="ORF">DSF98_08850</name>
</gene>
<sequence>MRRPLCCLYIPKRKILFKGKCMFFNINDLKDKAGSVLENINVSFPAVNENETDINSALAEKELYARISAYTQKNPFVHFISPSNWLSGQIKYLSVNPHQSAINLIGDASLSTGRAEEGRFSRAMDIKGSPVECYEMDSCEYLDWINLVVMANVANDDKNRDALLGILCGYLTSKIYLDDLRIGFNGKSAATFTTPDTNPNGEDVAPGWHEIARKASEGRQIISDAITLGAGGDFPGVDALAQHLIKTKIAAQWQNDPRLVVMVGSELAAAERLRLFSTANGAGDTEAASAWGSTIAGHFAFVPPFMPGKRLAVTTLPNLLINIIEDSYRTEFDMNKDTKRLNMRAWRHQGYGLADVNLYAAVDEGAITLNP</sequence>
<accession>A0A3V2NSC5</accession>
<dbReference type="Pfam" id="PF05125">
    <property type="entry name" value="Phage_cap_P2"/>
    <property type="match status" value="1"/>
</dbReference>
<comment type="caution">
    <text evidence="1">The sequence shown here is derived from an EMBL/GenBank/DDBJ whole genome shotgun (WGS) entry which is preliminary data.</text>
</comment>
<dbReference type="EMBL" id="AAACIV010000006">
    <property type="protein sequence ID" value="EAA7252792.1"/>
    <property type="molecule type" value="Genomic_DNA"/>
</dbReference>
<proteinExistence type="predicted"/>
<evidence type="ECO:0000313" key="1">
    <source>
        <dbReference type="EMBL" id="EAA7252792.1"/>
    </source>
</evidence>
<dbReference type="InterPro" id="IPR006441">
    <property type="entry name" value="Phage_P2_GpN"/>
</dbReference>
<protein>
    <submittedName>
        <fullName evidence="1">Major capsid protein</fullName>
    </submittedName>
</protein>
<organism evidence="1">
    <name type="scientific">Salmonella enterica I</name>
    <dbReference type="NCBI Taxonomy" id="59201"/>
    <lineage>
        <taxon>Bacteria</taxon>
        <taxon>Pseudomonadati</taxon>
        <taxon>Pseudomonadota</taxon>
        <taxon>Gammaproteobacteria</taxon>
        <taxon>Enterobacterales</taxon>
        <taxon>Enterobacteriaceae</taxon>
        <taxon>Salmonella</taxon>
    </lineage>
</organism>
<dbReference type="AlphaFoldDB" id="A0A3V2NSC5"/>
<reference evidence="1" key="1">
    <citation type="submission" date="2018-07" db="EMBL/GenBank/DDBJ databases">
        <authorList>
            <person name="Ashton P.M."/>
            <person name="Dallman T."/>
            <person name="Nair S."/>
            <person name="De Pinna E."/>
            <person name="Peters T."/>
            <person name="Grant K."/>
        </authorList>
    </citation>
    <scope>NUCLEOTIDE SEQUENCE [LARGE SCALE GENOMIC DNA]</scope>
    <source>
        <strain evidence="1">440016</strain>
    </source>
</reference>